<organism evidence="1 2">
    <name type="scientific">Ajellomyces capsulatus (strain H88)</name>
    <name type="common">Darling's disease fungus</name>
    <name type="synonym">Histoplasma capsulatum</name>
    <dbReference type="NCBI Taxonomy" id="544711"/>
    <lineage>
        <taxon>Eukaryota</taxon>
        <taxon>Fungi</taxon>
        <taxon>Dikarya</taxon>
        <taxon>Ascomycota</taxon>
        <taxon>Pezizomycotina</taxon>
        <taxon>Eurotiomycetes</taxon>
        <taxon>Eurotiomycetidae</taxon>
        <taxon>Onygenales</taxon>
        <taxon>Ajellomycetaceae</taxon>
        <taxon>Histoplasma</taxon>
    </lineage>
</organism>
<sequence length="59" mass="6829">MRFDMALITTTASKNQYPSSLLPLFKHYQQGRRFTDPEACYRPVVHIDLKIDPAGNYVI</sequence>
<dbReference type="AlphaFoldDB" id="A0A8A1LQW7"/>
<dbReference type="Proteomes" id="UP000663419">
    <property type="component" value="Chromosome 4"/>
</dbReference>
<protein>
    <submittedName>
        <fullName evidence="1">Uncharacterized protein</fullName>
    </submittedName>
</protein>
<evidence type="ECO:0000313" key="1">
    <source>
        <dbReference type="EMBL" id="QSS55525.1"/>
    </source>
</evidence>
<dbReference type="VEuPathDB" id="FungiDB:I7I53_03428"/>
<proteinExistence type="predicted"/>
<dbReference type="EMBL" id="CP069105">
    <property type="protein sequence ID" value="QSS55525.1"/>
    <property type="molecule type" value="Genomic_DNA"/>
</dbReference>
<accession>A0A8A1LQW7</accession>
<reference evidence="1" key="1">
    <citation type="submission" date="2021-01" db="EMBL/GenBank/DDBJ databases">
        <title>Chromosome-level genome assembly of a human fungal pathogen reveals clustering of transcriptionally co-regulated genes.</title>
        <authorList>
            <person name="Voorhies M."/>
            <person name="Cohen S."/>
            <person name="Shea T.P."/>
            <person name="Petrus S."/>
            <person name="Munoz J.F."/>
            <person name="Poplawski S."/>
            <person name="Goldman W.E."/>
            <person name="Michael T."/>
            <person name="Cuomo C.A."/>
            <person name="Sil A."/>
            <person name="Beyhan S."/>
        </authorList>
    </citation>
    <scope>NUCLEOTIDE SEQUENCE</scope>
    <source>
        <strain evidence="1">H88</strain>
    </source>
</reference>
<name>A0A8A1LQW7_AJEC8</name>
<gene>
    <name evidence="1" type="ORF">I7I53_03428</name>
</gene>
<evidence type="ECO:0000313" key="2">
    <source>
        <dbReference type="Proteomes" id="UP000663419"/>
    </source>
</evidence>